<gene>
    <name evidence="4" type="ORF">ACFFV7_39095</name>
</gene>
<evidence type="ECO:0000313" key="5">
    <source>
        <dbReference type="Proteomes" id="UP001589647"/>
    </source>
</evidence>
<dbReference type="Proteomes" id="UP001589647">
    <property type="component" value="Unassembled WGS sequence"/>
</dbReference>
<dbReference type="Gene3D" id="1.10.10.10">
    <property type="entry name" value="Winged helix-like DNA-binding domain superfamily/Winged helix DNA-binding domain"/>
    <property type="match status" value="1"/>
</dbReference>
<sequence length="116" mass="12788">MAQDLRFSVLGPVRAWRGDQELDLGSPQQRLVLAMLLLAGGRAVGNDQLVDAVWGREQPRTALSTLRAYISRLRRVLGDGVVFSIGDSYALHGGLRDVAEVDDHETEPDGSERLYE</sequence>
<dbReference type="PANTHER" id="PTHR35807">
    <property type="entry name" value="TRANSCRIPTIONAL REGULATOR REDD-RELATED"/>
    <property type="match status" value="1"/>
</dbReference>
<dbReference type="SUPFAM" id="SSF46894">
    <property type="entry name" value="C-terminal effector domain of the bipartite response regulators"/>
    <property type="match status" value="1"/>
</dbReference>
<dbReference type="InterPro" id="IPR001867">
    <property type="entry name" value="OmpR/PhoB-type_DNA-bd"/>
</dbReference>
<evidence type="ECO:0000256" key="1">
    <source>
        <dbReference type="ARBA" id="ARBA00023125"/>
    </source>
</evidence>
<evidence type="ECO:0000313" key="4">
    <source>
        <dbReference type="EMBL" id="MFB9207249.1"/>
    </source>
</evidence>
<feature type="domain" description="OmpR/PhoB-type" evidence="3">
    <location>
        <begin position="1"/>
        <end position="93"/>
    </location>
</feature>
<dbReference type="InterPro" id="IPR051677">
    <property type="entry name" value="AfsR-DnrI-RedD_regulator"/>
</dbReference>
<protein>
    <submittedName>
        <fullName evidence="4">Winged helix-turn-helix domain-containing protein</fullName>
    </submittedName>
</protein>
<dbReference type="InterPro" id="IPR016032">
    <property type="entry name" value="Sig_transdc_resp-reg_C-effctor"/>
</dbReference>
<dbReference type="EMBL" id="JBHMEI010000048">
    <property type="protein sequence ID" value="MFB9207249.1"/>
    <property type="molecule type" value="Genomic_DNA"/>
</dbReference>
<organism evidence="4 5">
    <name type="scientific">Nonomuraea spiralis</name>
    <dbReference type="NCBI Taxonomy" id="46182"/>
    <lineage>
        <taxon>Bacteria</taxon>
        <taxon>Bacillati</taxon>
        <taxon>Actinomycetota</taxon>
        <taxon>Actinomycetes</taxon>
        <taxon>Streptosporangiales</taxon>
        <taxon>Streptosporangiaceae</taxon>
        <taxon>Nonomuraea</taxon>
    </lineage>
</organism>
<dbReference type="Pfam" id="PF00486">
    <property type="entry name" value="Trans_reg_C"/>
    <property type="match status" value="1"/>
</dbReference>
<dbReference type="SMART" id="SM00862">
    <property type="entry name" value="Trans_reg_C"/>
    <property type="match status" value="1"/>
</dbReference>
<name>A0ABV5IRR9_9ACTN</name>
<dbReference type="PROSITE" id="PS51755">
    <property type="entry name" value="OMPR_PHOB"/>
    <property type="match status" value="1"/>
</dbReference>
<proteinExistence type="predicted"/>
<keyword evidence="5" id="KW-1185">Reference proteome</keyword>
<dbReference type="PANTHER" id="PTHR35807:SF1">
    <property type="entry name" value="TRANSCRIPTIONAL REGULATOR REDD"/>
    <property type="match status" value="1"/>
</dbReference>
<keyword evidence="1 2" id="KW-0238">DNA-binding</keyword>
<dbReference type="RefSeq" id="WP_189653859.1">
    <property type="nucleotide sequence ID" value="NZ_BMRC01000050.1"/>
</dbReference>
<accession>A0ABV5IRR9</accession>
<reference evidence="4 5" key="1">
    <citation type="submission" date="2024-09" db="EMBL/GenBank/DDBJ databases">
        <authorList>
            <person name="Sun Q."/>
            <person name="Mori K."/>
        </authorList>
    </citation>
    <scope>NUCLEOTIDE SEQUENCE [LARGE SCALE GENOMIC DNA]</scope>
    <source>
        <strain evidence="4 5">CCM 3426</strain>
    </source>
</reference>
<dbReference type="InterPro" id="IPR036388">
    <property type="entry name" value="WH-like_DNA-bd_sf"/>
</dbReference>
<evidence type="ECO:0000259" key="3">
    <source>
        <dbReference type="PROSITE" id="PS51755"/>
    </source>
</evidence>
<evidence type="ECO:0000256" key="2">
    <source>
        <dbReference type="PROSITE-ProRule" id="PRU01091"/>
    </source>
</evidence>
<comment type="caution">
    <text evidence="4">The sequence shown here is derived from an EMBL/GenBank/DDBJ whole genome shotgun (WGS) entry which is preliminary data.</text>
</comment>
<feature type="DNA-binding region" description="OmpR/PhoB-type" evidence="2">
    <location>
        <begin position="1"/>
        <end position="93"/>
    </location>
</feature>